<keyword evidence="3 5" id="KW-1133">Transmembrane helix</keyword>
<dbReference type="Gramene" id="Bo2g099180.1">
    <property type="protein sequence ID" value="Bo2g099180.1"/>
    <property type="gene ID" value="Bo2g099180"/>
</dbReference>
<evidence type="ECO:0000256" key="1">
    <source>
        <dbReference type="ARBA" id="ARBA00004141"/>
    </source>
</evidence>
<dbReference type="AlphaFoldDB" id="A0A0D3AS93"/>
<dbReference type="HOGENOM" id="CLU_2112270_0_0_1"/>
<dbReference type="InterPro" id="IPR000425">
    <property type="entry name" value="MIP"/>
</dbReference>
<sequence>MVIFVFAGQGFGMSYGKLTGHTFWSSGCIFVSCIYIVRAGFSILYWIAQLLGVVGAYLLLKVSIDGKEITAFSFSYGVTPWTVVVFEIVMTFGLLVYTVYVTAVDPKKGDIEKLN</sequence>
<accession>A0A0D3AS93</accession>
<evidence type="ECO:0000256" key="2">
    <source>
        <dbReference type="ARBA" id="ARBA00022692"/>
    </source>
</evidence>
<dbReference type="STRING" id="109376.A0A0D3AS93"/>
<organism evidence="6 7">
    <name type="scientific">Brassica oleracea var. oleracea</name>
    <dbReference type="NCBI Taxonomy" id="109376"/>
    <lineage>
        <taxon>Eukaryota</taxon>
        <taxon>Viridiplantae</taxon>
        <taxon>Streptophyta</taxon>
        <taxon>Embryophyta</taxon>
        <taxon>Tracheophyta</taxon>
        <taxon>Spermatophyta</taxon>
        <taxon>Magnoliopsida</taxon>
        <taxon>eudicotyledons</taxon>
        <taxon>Gunneridae</taxon>
        <taxon>Pentapetalae</taxon>
        <taxon>rosids</taxon>
        <taxon>malvids</taxon>
        <taxon>Brassicales</taxon>
        <taxon>Brassicaceae</taxon>
        <taxon>Brassiceae</taxon>
        <taxon>Brassica</taxon>
    </lineage>
</organism>
<keyword evidence="7" id="KW-1185">Reference proteome</keyword>
<evidence type="ECO:0000313" key="7">
    <source>
        <dbReference type="Proteomes" id="UP000032141"/>
    </source>
</evidence>
<reference evidence="6" key="2">
    <citation type="submission" date="2015-03" db="UniProtKB">
        <authorList>
            <consortium name="EnsemblPlants"/>
        </authorList>
    </citation>
    <scope>IDENTIFICATION</scope>
</reference>
<evidence type="ECO:0000313" key="6">
    <source>
        <dbReference type="EnsemblPlants" id="Bo2g099180.1"/>
    </source>
</evidence>
<feature type="transmembrane region" description="Helical" evidence="5">
    <location>
        <begin position="43"/>
        <end position="60"/>
    </location>
</feature>
<evidence type="ECO:0000256" key="3">
    <source>
        <dbReference type="ARBA" id="ARBA00022989"/>
    </source>
</evidence>
<reference evidence="6 7" key="1">
    <citation type="journal article" date="2014" name="Genome Biol.">
        <title>Transcriptome and methylome profiling reveals relics of genome dominance in the mesopolyploid Brassica oleracea.</title>
        <authorList>
            <person name="Parkin I.A."/>
            <person name="Koh C."/>
            <person name="Tang H."/>
            <person name="Robinson S.J."/>
            <person name="Kagale S."/>
            <person name="Clarke W.E."/>
            <person name="Town C.D."/>
            <person name="Nixon J."/>
            <person name="Krishnakumar V."/>
            <person name="Bidwell S.L."/>
            <person name="Denoeud F."/>
            <person name="Belcram H."/>
            <person name="Links M.G."/>
            <person name="Just J."/>
            <person name="Clarke C."/>
            <person name="Bender T."/>
            <person name="Huebert T."/>
            <person name="Mason A.S."/>
            <person name="Pires J.C."/>
            <person name="Barker G."/>
            <person name="Moore J."/>
            <person name="Walley P.G."/>
            <person name="Manoli S."/>
            <person name="Batley J."/>
            <person name="Edwards D."/>
            <person name="Nelson M.N."/>
            <person name="Wang X."/>
            <person name="Paterson A.H."/>
            <person name="King G."/>
            <person name="Bancroft I."/>
            <person name="Chalhoub B."/>
            <person name="Sharpe A.G."/>
        </authorList>
    </citation>
    <scope>NUCLEOTIDE SEQUENCE</scope>
    <source>
        <strain evidence="6 7">cv. TO1000</strain>
    </source>
</reference>
<keyword evidence="2 5" id="KW-0812">Transmembrane</keyword>
<dbReference type="SUPFAM" id="SSF81338">
    <property type="entry name" value="Aquaporin-like"/>
    <property type="match status" value="1"/>
</dbReference>
<dbReference type="InterPro" id="IPR034294">
    <property type="entry name" value="Aquaporin_transptr"/>
</dbReference>
<dbReference type="Proteomes" id="UP000032141">
    <property type="component" value="Chromosome C2"/>
</dbReference>
<dbReference type="PANTHER" id="PTHR45665:SF21">
    <property type="entry name" value="AQUAPORIN TIP1-3"/>
    <property type="match status" value="1"/>
</dbReference>
<dbReference type="eggNOG" id="KOG0223">
    <property type="taxonomic scope" value="Eukaryota"/>
</dbReference>
<comment type="subcellular location">
    <subcellularLocation>
        <location evidence="1">Membrane</location>
        <topology evidence="1">Multi-pass membrane protein</topology>
    </subcellularLocation>
</comment>
<feature type="transmembrane region" description="Helical" evidence="5">
    <location>
        <begin position="81"/>
        <end position="100"/>
    </location>
</feature>
<evidence type="ECO:0000256" key="4">
    <source>
        <dbReference type="ARBA" id="ARBA00023136"/>
    </source>
</evidence>
<evidence type="ECO:0000256" key="5">
    <source>
        <dbReference type="SAM" id="Phobius"/>
    </source>
</evidence>
<dbReference type="GO" id="GO:0016020">
    <property type="term" value="C:membrane"/>
    <property type="evidence" value="ECO:0007669"/>
    <property type="project" value="UniProtKB-SubCell"/>
</dbReference>
<dbReference type="PANTHER" id="PTHR45665">
    <property type="entry name" value="AQUAPORIN-8"/>
    <property type="match status" value="1"/>
</dbReference>
<dbReference type="Pfam" id="PF00230">
    <property type="entry name" value="MIP"/>
    <property type="match status" value="1"/>
</dbReference>
<keyword evidence="4 5" id="KW-0472">Membrane</keyword>
<feature type="transmembrane region" description="Helical" evidence="5">
    <location>
        <begin position="18"/>
        <end position="37"/>
    </location>
</feature>
<dbReference type="Gene3D" id="1.20.1080.10">
    <property type="entry name" value="Glycerol uptake facilitator protein"/>
    <property type="match status" value="1"/>
</dbReference>
<proteinExistence type="predicted"/>
<dbReference type="OMA" id="SCIYIVR"/>
<protein>
    <submittedName>
        <fullName evidence="6">Uncharacterized protein</fullName>
    </submittedName>
</protein>
<dbReference type="GO" id="GO:0015250">
    <property type="term" value="F:water channel activity"/>
    <property type="evidence" value="ECO:0007669"/>
    <property type="project" value="TreeGrafter"/>
</dbReference>
<dbReference type="InterPro" id="IPR023271">
    <property type="entry name" value="Aquaporin-like"/>
</dbReference>
<name>A0A0D3AS93_BRAOL</name>
<dbReference type="EnsemblPlants" id="Bo2g099180.1">
    <property type="protein sequence ID" value="Bo2g099180.1"/>
    <property type="gene ID" value="Bo2g099180"/>
</dbReference>